<evidence type="ECO:0000256" key="8">
    <source>
        <dbReference type="ARBA" id="ARBA00022723"/>
    </source>
</evidence>
<keyword evidence="6 16" id="KW-0808">Transferase</keyword>
<dbReference type="Pfam" id="PF00535">
    <property type="entry name" value="Glycos_transf_2"/>
    <property type="match status" value="1"/>
</dbReference>
<comment type="subcellular location">
    <subcellularLocation>
        <location evidence="2 16">Golgi apparatus membrane</location>
        <topology evidence="2 16">Single-pass type II membrane protein</topology>
    </subcellularLocation>
</comment>
<dbReference type="InterPro" id="IPR035992">
    <property type="entry name" value="Ricin_B-like_lectins"/>
</dbReference>
<dbReference type="InterPro" id="IPR045885">
    <property type="entry name" value="GalNAc-T"/>
</dbReference>
<evidence type="ECO:0000256" key="15">
    <source>
        <dbReference type="ARBA" id="ARBA00023211"/>
    </source>
</evidence>
<dbReference type="Proteomes" id="UP001607302">
    <property type="component" value="Unassembled WGS sequence"/>
</dbReference>
<evidence type="ECO:0000256" key="12">
    <source>
        <dbReference type="ARBA" id="ARBA00023034"/>
    </source>
</evidence>
<comment type="similarity">
    <text evidence="4 16">Belongs to the glycosyltransferase 2 family. GalNAc-T subfamily.</text>
</comment>
<dbReference type="Pfam" id="PF00652">
    <property type="entry name" value="Ricin_B_lectin"/>
    <property type="match status" value="1"/>
</dbReference>
<keyword evidence="5 16" id="KW-0328">Glycosyltransferase</keyword>
<evidence type="ECO:0000256" key="7">
    <source>
        <dbReference type="ARBA" id="ARBA00022692"/>
    </source>
</evidence>
<evidence type="ECO:0000256" key="1">
    <source>
        <dbReference type="ARBA" id="ARBA00001936"/>
    </source>
</evidence>
<evidence type="ECO:0000256" key="5">
    <source>
        <dbReference type="ARBA" id="ARBA00022676"/>
    </source>
</evidence>
<dbReference type="AlphaFoldDB" id="A0ABD2BY92"/>
<dbReference type="SUPFAM" id="SSF50370">
    <property type="entry name" value="Ricin B-like lectins"/>
    <property type="match status" value="1"/>
</dbReference>
<evidence type="ECO:0000256" key="9">
    <source>
        <dbReference type="ARBA" id="ARBA00022734"/>
    </source>
</evidence>
<evidence type="ECO:0000256" key="13">
    <source>
        <dbReference type="ARBA" id="ARBA00023136"/>
    </source>
</evidence>
<accession>A0ABD2BY92</accession>
<dbReference type="GO" id="GO:0000139">
    <property type="term" value="C:Golgi membrane"/>
    <property type="evidence" value="ECO:0007669"/>
    <property type="project" value="UniProtKB-SubCell"/>
</dbReference>
<evidence type="ECO:0000259" key="17">
    <source>
        <dbReference type="SMART" id="SM00458"/>
    </source>
</evidence>
<keyword evidence="19" id="KW-1185">Reference proteome</keyword>
<keyword evidence="15 16" id="KW-0464">Manganese</keyword>
<evidence type="ECO:0000256" key="6">
    <source>
        <dbReference type="ARBA" id="ARBA00022679"/>
    </source>
</evidence>
<keyword evidence="8" id="KW-0479">Metal-binding</keyword>
<dbReference type="EMBL" id="JAUDFV010000027">
    <property type="protein sequence ID" value="KAL2737743.1"/>
    <property type="molecule type" value="Genomic_DNA"/>
</dbReference>
<evidence type="ECO:0000256" key="10">
    <source>
        <dbReference type="ARBA" id="ARBA00022968"/>
    </source>
</evidence>
<proteinExistence type="inferred from homology"/>
<keyword evidence="7 16" id="KW-0812">Transmembrane</keyword>
<evidence type="ECO:0000313" key="19">
    <source>
        <dbReference type="Proteomes" id="UP001607302"/>
    </source>
</evidence>
<dbReference type="GO" id="GO:0046872">
    <property type="term" value="F:metal ion binding"/>
    <property type="evidence" value="ECO:0007669"/>
    <property type="project" value="UniProtKB-KW"/>
</dbReference>
<evidence type="ECO:0000256" key="4">
    <source>
        <dbReference type="ARBA" id="ARBA00005680"/>
    </source>
</evidence>
<dbReference type="SMART" id="SM00458">
    <property type="entry name" value="RICIN"/>
    <property type="match status" value="1"/>
</dbReference>
<keyword evidence="12 16" id="KW-0333">Golgi apparatus</keyword>
<dbReference type="GO" id="GO:0006493">
    <property type="term" value="P:protein O-linked glycosylation"/>
    <property type="evidence" value="ECO:0007669"/>
    <property type="project" value="UniProtKB-ARBA"/>
</dbReference>
<dbReference type="GO" id="GO:0004653">
    <property type="term" value="F:polypeptide N-acetylgalactosaminyltransferase activity"/>
    <property type="evidence" value="ECO:0007669"/>
    <property type="project" value="UniProtKB-ARBA"/>
</dbReference>
<keyword evidence="10" id="KW-0735">Signal-anchor</keyword>
<evidence type="ECO:0000256" key="16">
    <source>
        <dbReference type="RuleBase" id="RU361242"/>
    </source>
</evidence>
<gene>
    <name evidence="18" type="ORF">V1478_001829</name>
</gene>
<dbReference type="GO" id="GO:0030246">
    <property type="term" value="F:carbohydrate binding"/>
    <property type="evidence" value="ECO:0007669"/>
    <property type="project" value="UniProtKB-KW"/>
</dbReference>
<dbReference type="Gene3D" id="2.80.10.50">
    <property type="match status" value="1"/>
</dbReference>
<evidence type="ECO:0000313" key="18">
    <source>
        <dbReference type="EMBL" id="KAL2737743.1"/>
    </source>
</evidence>
<dbReference type="FunFam" id="3.90.550.10:FF:000021">
    <property type="entry name" value="Polypeptide N-acetylgalactosaminyltransferase"/>
    <property type="match status" value="1"/>
</dbReference>
<keyword evidence="11 16" id="KW-1133">Transmembrane helix</keyword>
<dbReference type="CDD" id="cd02510">
    <property type="entry name" value="pp-GalNAc-T"/>
    <property type="match status" value="1"/>
</dbReference>
<comment type="pathway">
    <text evidence="3 16">Protein modification; protein glycosylation.</text>
</comment>
<dbReference type="SUPFAM" id="SSF53448">
    <property type="entry name" value="Nucleotide-diphospho-sugar transferases"/>
    <property type="match status" value="1"/>
</dbReference>
<evidence type="ECO:0000256" key="14">
    <source>
        <dbReference type="ARBA" id="ARBA00023157"/>
    </source>
</evidence>
<feature type="domain" description="Ricin B lectin" evidence="17">
    <location>
        <begin position="475"/>
        <end position="605"/>
    </location>
</feature>
<dbReference type="InterPro" id="IPR000772">
    <property type="entry name" value="Ricin_B_lectin"/>
</dbReference>
<dbReference type="PANTHER" id="PTHR11675">
    <property type="entry name" value="N-ACETYLGALACTOSAMINYLTRANSFERASE"/>
    <property type="match status" value="1"/>
</dbReference>
<dbReference type="PANTHER" id="PTHR11675:SF118">
    <property type="entry name" value="POLYPEPTIDE N-ACETYLGALACTOSAMINYLTRANSFERASE 3"/>
    <property type="match status" value="1"/>
</dbReference>
<sequence length="610" mass="70862">MWYNMLPRLRRICRFYMIVVTIIIIIGIFIVWAKSKQKSKEKPNDLVTLRLLNDGQDYVDRRGIHVVVGHYIGDSVDPLKTPNITKDIINKNMFDPRPFEGRNGEPVIIPSKDFIKMQQLYQINRFNLMASDRIPLNRSLPDVRKRRCITRYANSVDLPRTSIIIVFHNEAWSTLLRTVHSVINRSPKKLLEEIILVDDDSDREFLKNPLDEYIRTLSVATRVLRSGKRIGLVNARLLGAKEAKGEVLTFLDAHCECTVGWLEPLLEAVAKNRTRVVSPVIDIINDDTFSYTRSLELHWGAFNWDLHFRWLALNGRLLKERRENMVEPFRTPAMAGGLFSMNRDYFFELGSYDDQMRIWGGENLELSFRVWQCGGSIEIAPCSHVGHLFRKSSPYTFPGGVGDILYGNLARVALVWMDEWAEFYFKFNPEAARLRDKQQVRSRLALREELQCKNFEWYLDNVWPEHFFPKDNRFFGKIVHVVTRKCIMRPLSKASYSQPSAYAVLEPCVPRSILAQMFVMTKTGVVMTDESVCLDAPERDTLHTRPRVKIMACSGLDKQKWRYDEKKRIILHTSSEMCLQYVADTKEGLVIADCNGNIEQQWSLESVPWK</sequence>
<dbReference type="InterPro" id="IPR001173">
    <property type="entry name" value="Glyco_trans_2-like"/>
</dbReference>
<dbReference type="Gene3D" id="3.90.550.10">
    <property type="entry name" value="Spore Coat Polysaccharide Biosynthesis Protein SpsA, Chain A"/>
    <property type="match status" value="1"/>
</dbReference>
<name>A0ABD2BY92_VESSQ</name>
<evidence type="ECO:0000256" key="3">
    <source>
        <dbReference type="ARBA" id="ARBA00004922"/>
    </source>
</evidence>
<comment type="cofactor">
    <cofactor evidence="1 16">
        <name>Mn(2+)</name>
        <dbReference type="ChEBI" id="CHEBI:29035"/>
    </cofactor>
</comment>
<dbReference type="PROSITE" id="PS50231">
    <property type="entry name" value="RICIN_B_LECTIN"/>
    <property type="match status" value="1"/>
</dbReference>
<feature type="transmembrane region" description="Helical" evidence="16">
    <location>
        <begin position="12"/>
        <end position="33"/>
    </location>
</feature>
<comment type="caution">
    <text evidence="18">The sequence shown here is derived from an EMBL/GenBank/DDBJ whole genome shotgun (WGS) entry which is preliminary data.</text>
</comment>
<keyword evidence="14 16" id="KW-1015">Disulfide bond</keyword>
<dbReference type="EC" id="2.4.1.-" evidence="16"/>
<evidence type="ECO:0000256" key="2">
    <source>
        <dbReference type="ARBA" id="ARBA00004323"/>
    </source>
</evidence>
<dbReference type="InterPro" id="IPR029044">
    <property type="entry name" value="Nucleotide-diphossugar_trans"/>
</dbReference>
<evidence type="ECO:0000256" key="11">
    <source>
        <dbReference type="ARBA" id="ARBA00022989"/>
    </source>
</evidence>
<protein>
    <recommendedName>
        <fullName evidence="16">Polypeptide N-acetylgalactosaminyltransferase</fullName>
        <ecNumber evidence="16">2.4.1.-</ecNumber>
    </recommendedName>
    <alternativeName>
        <fullName evidence="16">Protein-UDP acetylgalactosaminyltransferase</fullName>
    </alternativeName>
</protein>
<organism evidence="18 19">
    <name type="scientific">Vespula squamosa</name>
    <name type="common">Southern yellow jacket</name>
    <name type="synonym">Wasp</name>
    <dbReference type="NCBI Taxonomy" id="30214"/>
    <lineage>
        <taxon>Eukaryota</taxon>
        <taxon>Metazoa</taxon>
        <taxon>Ecdysozoa</taxon>
        <taxon>Arthropoda</taxon>
        <taxon>Hexapoda</taxon>
        <taxon>Insecta</taxon>
        <taxon>Pterygota</taxon>
        <taxon>Neoptera</taxon>
        <taxon>Endopterygota</taxon>
        <taxon>Hymenoptera</taxon>
        <taxon>Apocrita</taxon>
        <taxon>Aculeata</taxon>
        <taxon>Vespoidea</taxon>
        <taxon>Vespidae</taxon>
        <taxon>Vespinae</taxon>
        <taxon>Vespula</taxon>
    </lineage>
</organism>
<keyword evidence="13 16" id="KW-0472">Membrane</keyword>
<keyword evidence="9 16" id="KW-0430">Lectin</keyword>
<reference evidence="18 19" key="1">
    <citation type="journal article" date="2024" name="Ann. Entomol. Soc. Am.">
        <title>Genomic analyses of the southern and eastern yellowjacket wasps (Hymenoptera: Vespidae) reveal evolutionary signatures of social life.</title>
        <authorList>
            <person name="Catto M.A."/>
            <person name="Caine P.B."/>
            <person name="Orr S.E."/>
            <person name="Hunt B.G."/>
            <person name="Goodisman M.A.D."/>
        </authorList>
    </citation>
    <scope>NUCLEOTIDE SEQUENCE [LARGE SCALE GENOMIC DNA]</scope>
    <source>
        <strain evidence="18">233</strain>
        <tissue evidence="18">Head and thorax</tissue>
    </source>
</reference>